<feature type="domain" description="HEPN AbiU2-like" evidence="1">
    <location>
        <begin position="14"/>
        <end position="97"/>
    </location>
</feature>
<comment type="caution">
    <text evidence="2">The sequence shown here is derived from an EMBL/GenBank/DDBJ whole genome shotgun (WGS) entry which is preliminary data.</text>
</comment>
<evidence type="ECO:0000259" key="1">
    <source>
        <dbReference type="Pfam" id="PF18734"/>
    </source>
</evidence>
<dbReference type="InterPro" id="IPR040704">
    <property type="entry name" value="HEPN_AbiU2"/>
</dbReference>
<dbReference type="EMBL" id="PUIQ01000190">
    <property type="protein sequence ID" value="PQP04566.1"/>
    <property type="molecule type" value="Genomic_DNA"/>
</dbReference>
<name>A0A2S8HPT9_BURCE</name>
<evidence type="ECO:0000313" key="3">
    <source>
        <dbReference type="Proteomes" id="UP000238206"/>
    </source>
</evidence>
<accession>A0A2S8HPT9</accession>
<organism evidence="2 3">
    <name type="scientific">Burkholderia cepacia</name>
    <name type="common">Pseudomonas cepacia</name>
    <dbReference type="NCBI Taxonomy" id="292"/>
    <lineage>
        <taxon>Bacteria</taxon>
        <taxon>Pseudomonadati</taxon>
        <taxon>Pseudomonadota</taxon>
        <taxon>Betaproteobacteria</taxon>
        <taxon>Burkholderiales</taxon>
        <taxon>Burkholderiaceae</taxon>
        <taxon>Burkholderia</taxon>
        <taxon>Burkholderia cepacia complex</taxon>
    </lineage>
</organism>
<proteinExistence type="predicted"/>
<evidence type="ECO:0000313" key="2">
    <source>
        <dbReference type="EMBL" id="PQP04566.1"/>
    </source>
</evidence>
<reference evidence="2 3" key="1">
    <citation type="submission" date="2018-02" db="EMBL/GenBank/DDBJ databases">
        <title>Draft genome sequencing of Burkholderia cepacia Y14-15.</title>
        <authorList>
            <person name="Zheng B.-X."/>
        </authorList>
    </citation>
    <scope>NUCLEOTIDE SEQUENCE [LARGE SCALE GENOMIC DNA]</scope>
    <source>
        <strain evidence="2 3">Y14-15</strain>
    </source>
</reference>
<gene>
    <name evidence="2" type="ORF">C5615_38930</name>
</gene>
<protein>
    <recommendedName>
        <fullName evidence="1">HEPN AbiU2-like domain-containing protein</fullName>
    </recommendedName>
</protein>
<dbReference type="Pfam" id="PF18734">
    <property type="entry name" value="HEPN_AbiU2"/>
    <property type="match status" value="1"/>
</dbReference>
<sequence length="127" mass="14586">MTIEEKLRRAKVAVEAARDEALLAVQFHETWRPTVADTNLLKRMGNSFATHSFHIIRIALRREVLLALMRLWDKDSRTVKLTAIAELLRDKALFDALVRQRAENLGYSFDVTDRMREALEPVSAPVV</sequence>
<dbReference type="Proteomes" id="UP000238206">
    <property type="component" value="Unassembled WGS sequence"/>
</dbReference>
<dbReference type="AlphaFoldDB" id="A0A2S8HPT9"/>